<evidence type="ECO:0000256" key="2">
    <source>
        <dbReference type="ARBA" id="ARBA00005582"/>
    </source>
</evidence>
<dbReference type="CDD" id="cd04666">
    <property type="entry name" value="NUDIX_DIPP2_like_Nudt4"/>
    <property type="match status" value="1"/>
</dbReference>
<comment type="cofactor">
    <cofactor evidence="1">
        <name>Mg(2+)</name>
        <dbReference type="ChEBI" id="CHEBI:18420"/>
    </cofactor>
</comment>
<keyword evidence="5" id="KW-0460">Magnesium</keyword>
<dbReference type="RefSeq" id="XP_039146176.1">
    <property type="nucleotide sequence ID" value="XM_039290242.1"/>
</dbReference>
<dbReference type="PROSITE" id="PS51462">
    <property type="entry name" value="NUDIX"/>
    <property type="match status" value="1"/>
</dbReference>
<reference evidence="8" key="1">
    <citation type="submission" date="2025-08" db="UniProtKB">
        <authorList>
            <consortium name="RefSeq"/>
        </authorList>
    </citation>
    <scope>IDENTIFICATION</scope>
</reference>
<comment type="similarity">
    <text evidence="2">Belongs to the Nudix hydrolase family.</text>
</comment>
<dbReference type="InterPro" id="IPR015797">
    <property type="entry name" value="NUDIX_hydrolase-like_dom_sf"/>
</dbReference>
<dbReference type="InterPro" id="IPR047198">
    <property type="entry name" value="DDP-like_NUDIX"/>
</dbReference>
<dbReference type="GeneID" id="120283540"/>
<dbReference type="GO" id="GO:0005634">
    <property type="term" value="C:nucleus"/>
    <property type="evidence" value="ECO:0007669"/>
    <property type="project" value="TreeGrafter"/>
</dbReference>
<keyword evidence="4" id="KW-0378">Hydrolase</keyword>
<dbReference type="SUPFAM" id="SSF55811">
    <property type="entry name" value="Nudix"/>
    <property type="match status" value="1"/>
</dbReference>
<dbReference type="Proteomes" id="UP001515500">
    <property type="component" value="Chromosome 19"/>
</dbReference>
<evidence type="ECO:0000256" key="1">
    <source>
        <dbReference type="ARBA" id="ARBA00001946"/>
    </source>
</evidence>
<dbReference type="InterPro" id="IPR000086">
    <property type="entry name" value="NUDIX_hydrolase_dom"/>
</dbReference>
<name>A0AB40D4V9_DIOCR</name>
<dbReference type="PANTHER" id="PTHR12629:SF0">
    <property type="entry name" value="DIPHOSPHOINOSITOL-POLYPHOSPHATE DIPHOSPHATASE"/>
    <property type="match status" value="1"/>
</dbReference>
<keyword evidence="3" id="KW-0479">Metal-binding</keyword>
<sequence>MRTIEVLMINSQSGPGLLFPKKELEKQNLHAKFPNKGGWENDETVKEAAVREAVEEAGVRGDLKKFLGFYCFKSKSHQDEFSPEGWCKAAMYALLVNEELLSWPEQSTRERKWLHVPEAVEQCRHKWMEDVLDAFSKWLANKALAIEEEDPISAPASPHLGDSMSIPD</sequence>
<dbReference type="GO" id="GO:0005737">
    <property type="term" value="C:cytoplasm"/>
    <property type="evidence" value="ECO:0007669"/>
    <property type="project" value="TreeGrafter"/>
</dbReference>
<evidence type="ECO:0000256" key="5">
    <source>
        <dbReference type="ARBA" id="ARBA00022842"/>
    </source>
</evidence>
<dbReference type="GO" id="GO:0016462">
    <property type="term" value="F:pyrophosphatase activity"/>
    <property type="evidence" value="ECO:0007669"/>
    <property type="project" value="InterPro"/>
</dbReference>
<evidence type="ECO:0000259" key="6">
    <source>
        <dbReference type="PROSITE" id="PS51462"/>
    </source>
</evidence>
<dbReference type="PROSITE" id="PS00893">
    <property type="entry name" value="NUDIX_BOX"/>
    <property type="match status" value="1"/>
</dbReference>
<feature type="domain" description="Nudix hydrolase" evidence="6">
    <location>
        <begin position="1"/>
        <end position="136"/>
    </location>
</feature>
<dbReference type="InterPro" id="IPR020084">
    <property type="entry name" value="NUDIX_hydrolase_CS"/>
</dbReference>
<dbReference type="AlphaFoldDB" id="A0AB40D4V9"/>
<accession>A0AB40D4V9</accession>
<evidence type="ECO:0000256" key="3">
    <source>
        <dbReference type="ARBA" id="ARBA00022723"/>
    </source>
</evidence>
<protein>
    <submittedName>
        <fullName evidence="8">Nudix hydrolase 16, mitochondrial-like isoform X3</fullName>
    </submittedName>
</protein>
<dbReference type="PANTHER" id="PTHR12629">
    <property type="entry name" value="DIPHOSPHOINOSITOL POLYPHOSPHATE PHOSPHOHYDROLASE"/>
    <property type="match status" value="1"/>
</dbReference>
<evidence type="ECO:0000313" key="7">
    <source>
        <dbReference type="Proteomes" id="UP001515500"/>
    </source>
</evidence>
<organism evidence="7 8">
    <name type="scientific">Dioscorea cayennensis subsp. rotundata</name>
    <name type="common">White Guinea yam</name>
    <name type="synonym">Dioscorea rotundata</name>
    <dbReference type="NCBI Taxonomy" id="55577"/>
    <lineage>
        <taxon>Eukaryota</taxon>
        <taxon>Viridiplantae</taxon>
        <taxon>Streptophyta</taxon>
        <taxon>Embryophyta</taxon>
        <taxon>Tracheophyta</taxon>
        <taxon>Spermatophyta</taxon>
        <taxon>Magnoliopsida</taxon>
        <taxon>Liliopsida</taxon>
        <taxon>Dioscoreales</taxon>
        <taxon>Dioscoreaceae</taxon>
        <taxon>Dioscorea</taxon>
    </lineage>
</organism>
<evidence type="ECO:0000313" key="8">
    <source>
        <dbReference type="RefSeq" id="XP_039146176.1"/>
    </source>
</evidence>
<dbReference type="GO" id="GO:0046872">
    <property type="term" value="F:metal ion binding"/>
    <property type="evidence" value="ECO:0007669"/>
    <property type="project" value="UniProtKB-KW"/>
</dbReference>
<proteinExistence type="inferred from homology"/>
<evidence type="ECO:0000256" key="4">
    <source>
        <dbReference type="ARBA" id="ARBA00022801"/>
    </source>
</evidence>
<keyword evidence="7" id="KW-1185">Reference proteome</keyword>
<gene>
    <name evidence="8" type="primary">LOC120283540</name>
</gene>
<dbReference type="Pfam" id="PF00293">
    <property type="entry name" value="NUDIX"/>
    <property type="match status" value="1"/>
</dbReference>
<dbReference type="Gene3D" id="3.90.79.10">
    <property type="entry name" value="Nucleoside Triphosphate Pyrophosphohydrolase"/>
    <property type="match status" value="1"/>
</dbReference>